<feature type="compositionally biased region" description="Gly residues" evidence="1">
    <location>
        <begin position="175"/>
        <end position="186"/>
    </location>
</feature>
<evidence type="ECO:0000256" key="1">
    <source>
        <dbReference type="SAM" id="MobiDB-lite"/>
    </source>
</evidence>
<dbReference type="Gene3D" id="3.40.50.410">
    <property type="entry name" value="von Willebrand factor, type A domain"/>
    <property type="match status" value="1"/>
</dbReference>
<feature type="region of interest" description="Disordered" evidence="1">
    <location>
        <begin position="1"/>
        <end position="73"/>
    </location>
</feature>
<dbReference type="InterPro" id="IPR002035">
    <property type="entry name" value="VWF_A"/>
</dbReference>
<dbReference type="Proteomes" id="UP001244341">
    <property type="component" value="Chromosome 10b"/>
</dbReference>
<dbReference type="PANTHER" id="PTHR34706:SF2">
    <property type="entry name" value="RFEF"/>
    <property type="match status" value="1"/>
</dbReference>
<accession>A0ABY8UFV1</accession>
<dbReference type="SUPFAM" id="SSF53300">
    <property type="entry name" value="vWA-like"/>
    <property type="match status" value="1"/>
</dbReference>
<feature type="compositionally biased region" description="Pro residues" evidence="1">
    <location>
        <begin position="96"/>
        <end position="105"/>
    </location>
</feature>
<dbReference type="PROSITE" id="PS50234">
    <property type="entry name" value="VWFA"/>
    <property type="match status" value="1"/>
</dbReference>
<feature type="compositionally biased region" description="Low complexity" evidence="1">
    <location>
        <begin position="25"/>
        <end position="37"/>
    </location>
</feature>
<feature type="compositionally biased region" description="Low complexity" evidence="1">
    <location>
        <begin position="139"/>
        <end position="149"/>
    </location>
</feature>
<evidence type="ECO:0000313" key="3">
    <source>
        <dbReference type="EMBL" id="WIA19538.1"/>
    </source>
</evidence>
<feature type="compositionally biased region" description="Low complexity" evidence="1">
    <location>
        <begin position="159"/>
        <end position="174"/>
    </location>
</feature>
<dbReference type="EMBL" id="CP126217">
    <property type="protein sequence ID" value="WIA19538.1"/>
    <property type="molecule type" value="Genomic_DNA"/>
</dbReference>
<proteinExistence type="predicted"/>
<evidence type="ECO:0000259" key="2">
    <source>
        <dbReference type="PROSITE" id="PS50234"/>
    </source>
</evidence>
<name>A0ABY8UFV1_TETOB</name>
<sequence length="475" mass="48006">MGLASKLQAGGAGGGMMGGPPPGGAPMQGAGMPGTQPGAPPMPVFPPGPGGPSAPPAPYGQQPGAPGGAPSPYPPGAFGAYPGGAAPGGPAAAPMPGAPGMPPYGQPGQPGMPGGQQQQQQPGGFPGQQPPGGFGGPPQQGFLPPSGQPGMPGGPPSGMPMMQQQQQQGMMMGAPPGGMPGAPAGGAGGAPGGMAGGMAGAIHAKLAQIVAANQLQRFYPPQALQAVAARLDARVNFRDLAARWRMPVELALDLASLALYDVILFADDSGSMAFEENGERIDDLKLIGSKVAEIATLFDDDGILVRFMNSPTEGNGVRSAADVNALLAGVQYAGLTPLATALQSKVLAPIVFSLAGSGQLAKPVLVLTITDGEPTDNPRDLVVQVIKDARNRLAAQYGPKAVAFEFAQVGKDTRAQAFLGQLDKHPAVGGSIDCTSYFEMEQAEYQKRGINLSPELWLVKMMVGSIDPTYDEGDE</sequence>
<feature type="domain" description="VWFA" evidence="2">
    <location>
        <begin position="261"/>
        <end position="462"/>
    </location>
</feature>
<evidence type="ECO:0000313" key="4">
    <source>
        <dbReference type="Proteomes" id="UP001244341"/>
    </source>
</evidence>
<feature type="compositionally biased region" description="Gly residues" evidence="1">
    <location>
        <begin position="124"/>
        <end position="138"/>
    </location>
</feature>
<protein>
    <recommendedName>
        <fullName evidence="2">VWFA domain-containing protein</fullName>
    </recommendedName>
</protein>
<organism evidence="3 4">
    <name type="scientific">Tetradesmus obliquus</name>
    <name type="common">Green alga</name>
    <name type="synonym">Acutodesmus obliquus</name>
    <dbReference type="NCBI Taxonomy" id="3088"/>
    <lineage>
        <taxon>Eukaryota</taxon>
        <taxon>Viridiplantae</taxon>
        <taxon>Chlorophyta</taxon>
        <taxon>core chlorophytes</taxon>
        <taxon>Chlorophyceae</taxon>
        <taxon>CS clade</taxon>
        <taxon>Sphaeropleales</taxon>
        <taxon>Scenedesmaceae</taxon>
        <taxon>Tetradesmus</taxon>
    </lineage>
</organism>
<feature type="region of interest" description="Disordered" evidence="1">
    <location>
        <begin position="89"/>
        <end position="186"/>
    </location>
</feature>
<dbReference type="InterPro" id="IPR036465">
    <property type="entry name" value="vWFA_dom_sf"/>
</dbReference>
<keyword evidence="4" id="KW-1185">Reference proteome</keyword>
<feature type="compositionally biased region" description="Low complexity" evidence="1">
    <location>
        <begin position="59"/>
        <end position="68"/>
    </location>
</feature>
<dbReference type="PANTHER" id="PTHR34706">
    <property type="entry name" value="SLR1338 PROTEIN"/>
    <property type="match status" value="1"/>
</dbReference>
<reference evidence="3 4" key="1">
    <citation type="submission" date="2023-05" db="EMBL/GenBank/DDBJ databases">
        <title>A 100% complete, gapless, phased diploid assembly of the Scenedesmus obliquus UTEX 3031 genome.</title>
        <authorList>
            <person name="Biondi T.C."/>
            <person name="Hanschen E.R."/>
            <person name="Kwon T."/>
            <person name="Eng W."/>
            <person name="Kruse C.P.S."/>
            <person name="Koehler S.I."/>
            <person name="Kunde Y."/>
            <person name="Gleasner C.D."/>
            <person name="You Mak K.T."/>
            <person name="Polle J."/>
            <person name="Hovde B.T."/>
            <person name="Starkenburg S.R."/>
        </authorList>
    </citation>
    <scope>NUCLEOTIDE SEQUENCE [LARGE SCALE GENOMIC DNA]</scope>
    <source>
        <strain evidence="3 4">DOE0152z</strain>
    </source>
</reference>
<gene>
    <name evidence="3" type="ORF">OEZ85_004147</name>
</gene>
<feature type="compositionally biased region" description="Pro residues" evidence="1">
    <location>
        <begin position="38"/>
        <end position="58"/>
    </location>
</feature>